<evidence type="ECO:0000313" key="1">
    <source>
        <dbReference type="EMBL" id="BBS32844.1"/>
    </source>
</evidence>
<evidence type="ECO:0008006" key="3">
    <source>
        <dbReference type="Google" id="ProtNLM"/>
    </source>
</evidence>
<evidence type="ECO:0000313" key="2">
    <source>
        <dbReference type="Proteomes" id="UP000515488"/>
    </source>
</evidence>
<dbReference type="InterPro" id="IPR045384">
    <property type="entry name" value="DUF6527"/>
</dbReference>
<dbReference type="EMBL" id="AP022126">
    <property type="protein sequence ID" value="BBS32844.1"/>
    <property type="molecule type" value="Genomic_DNA"/>
</dbReference>
<protein>
    <recommendedName>
        <fullName evidence="3">Ammonia monooxygenase</fullName>
    </recommendedName>
</protein>
<dbReference type="AlphaFoldDB" id="A0A6S5JTW9"/>
<reference evidence="1 2" key="1">
    <citation type="submission" date="2019-12" db="EMBL/GenBank/DDBJ databases">
        <title>complete genome sequences of Enterobacter cloacae str. WP5-S18-CRE-02 isolated from wastewater treatment plant effluent.</title>
        <authorList>
            <person name="Sekizuka T."/>
            <person name="Itokawa K."/>
            <person name="Yatsu K."/>
            <person name="Inamine Y."/>
            <person name="Kuroda M."/>
        </authorList>
    </citation>
    <scope>NUCLEOTIDE SEQUENCE [LARGE SCALE GENOMIC DNA]</scope>
    <source>
        <strain evidence="1 2">WP5-S18-CRE-02</strain>
    </source>
</reference>
<dbReference type="Proteomes" id="UP000515488">
    <property type="component" value="Chromosome"/>
</dbReference>
<dbReference type="Pfam" id="PF20137">
    <property type="entry name" value="BubE"/>
    <property type="match status" value="1"/>
</dbReference>
<name>A0A6S5JTW9_ENTCL</name>
<organism evidence="1 2">
    <name type="scientific">Enterobacter cloacae</name>
    <dbReference type="NCBI Taxonomy" id="550"/>
    <lineage>
        <taxon>Bacteria</taxon>
        <taxon>Pseudomonadati</taxon>
        <taxon>Pseudomonadota</taxon>
        <taxon>Gammaproteobacteria</taxon>
        <taxon>Enterobacterales</taxon>
        <taxon>Enterobacteriaceae</taxon>
        <taxon>Enterobacter</taxon>
        <taxon>Enterobacter cloacae complex</taxon>
    </lineage>
</organism>
<accession>A0A6S5JTW9</accession>
<sequence>MTERVKKASDNRLSFMCPGCGSRHVVQVGIGNGPRWGWNGSVDKPTLTPSVLVTGFMPSDDPEQFDDATKDKPFTCHSFVTDGQIQYLNDCTHSMAGMTVPLPEL</sequence>
<gene>
    <name evidence="1" type="ORF">WP5S18C02_30500</name>
</gene>
<proteinExistence type="predicted"/>
<dbReference type="RefSeq" id="WP_039079611.1">
    <property type="nucleotide sequence ID" value="NZ_AP022126.1"/>
</dbReference>